<proteinExistence type="predicted"/>
<dbReference type="Proteomes" id="UP000245678">
    <property type="component" value="Unassembled WGS sequence"/>
</dbReference>
<evidence type="ECO:0000313" key="3">
    <source>
        <dbReference type="Proteomes" id="UP000245678"/>
    </source>
</evidence>
<dbReference type="EMBL" id="QGHA01000006">
    <property type="protein sequence ID" value="PWK76592.1"/>
    <property type="molecule type" value="Genomic_DNA"/>
</dbReference>
<accession>A0A316HNV9</accession>
<dbReference type="AlphaFoldDB" id="A0A316HNV9"/>
<gene>
    <name evidence="2" type="ORF">LX99_03459</name>
</gene>
<name>A0A316HNV9_9SPHI</name>
<protein>
    <submittedName>
        <fullName evidence="2">Uncharacterized protein</fullName>
    </submittedName>
</protein>
<feature type="region of interest" description="Disordered" evidence="1">
    <location>
        <begin position="1"/>
        <end position="21"/>
    </location>
</feature>
<evidence type="ECO:0000313" key="2">
    <source>
        <dbReference type="EMBL" id="PWK76592.1"/>
    </source>
</evidence>
<organism evidence="2 3">
    <name type="scientific">Mucilaginibacter oryzae</name>
    <dbReference type="NCBI Taxonomy" id="468058"/>
    <lineage>
        <taxon>Bacteria</taxon>
        <taxon>Pseudomonadati</taxon>
        <taxon>Bacteroidota</taxon>
        <taxon>Sphingobacteriia</taxon>
        <taxon>Sphingobacteriales</taxon>
        <taxon>Sphingobacteriaceae</taxon>
        <taxon>Mucilaginibacter</taxon>
    </lineage>
</organism>
<reference evidence="2 3" key="1">
    <citation type="submission" date="2018-05" db="EMBL/GenBank/DDBJ databases">
        <title>Genomic Encyclopedia of Archaeal and Bacterial Type Strains, Phase II (KMG-II): from individual species to whole genera.</title>
        <authorList>
            <person name="Goeker M."/>
        </authorList>
    </citation>
    <scope>NUCLEOTIDE SEQUENCE [LARGE SCALE GENOMIC DNA]</scope>
    <source>
        <strain evidence="2 3">DSM 19975</strain>
    </source>
</reference>
<sequence>MHGSPKDNDYDEDMKLPFKTPDKCQSGQPTIFLLPLLFTRAIKPVEVCREVNNSYQDCFADSGYHSGVWQPPKIC</sequence>
<keyword evidence="3" id="KW-1185">Reference proteome</keyword>
<comment type="caution">
    <text evidence="2">The sequence shown here is derived from an EMBL/GenBank/DDBJ whole genome shotgun (WGS) entry which is preliminary data.</text>
</comment>
<evidence type="ECO:0000256" key="1">
    <source>
        <dbReference type="SAM" id="MobiDB-lite"/>
    </source>
</evidence>